<proteinExistence type="predicted"/>
<dbReference type="AlphaFoldDB" id="R9H168"/>
<evidence type="ECO:0000313" key="1">
    <source>
        <dbReference type="EMBL" id="EOR97510.1"/>
    </source>
</evidence>
<evidence type="ECO:0000313" key="2">
    <source>
        <dbReference type="Proteomes" id="UP000014207"/>
    </source>
</evidence>
<dbReference type="EMBL" id="ASSM01000016">
    <property type="protein sequence ID" value="EOR97510.1"/>
    <property type="molecule type" value="Genomic_DNA"/>
</dbReference>
<organism evidence="1 2">
    <name type="scientific">Bacteroides thetaiotaomicron dnLKV9</name>
    <dbReference type="NCBI Taxonomy" id="1235785"/>
    <lineage>
        <taxon>Bacteria</taxon>
        <taxon>Pseudomonadati</taxon>
        <taxon>Bacteroidota</taxon>
        <taxon>Bacteroidia</taxon>
        <taxon>Bacteroidales</taxon>
        <taxon>Bacteroidaceae</taxon>
        <taxon>Bacteroides</taxon>
    </lineage>
</organism>
<comment type="caution">
    <text evidence="1">The sequence shown here is derived from an EMBL/GenBank/DDBJ whole genome shotgun (WGS) entry which is preliminary data.</text>
</comment>
<dbReference type="Proteomes" id="UP000014207">
    <property type="component" value="Unassembled WGS sequence"/>
</dbReference>
<name>R9H168_BACT4</name>
<reference evidence="1 2" key="1">
    <citation type="submission" date="2013-04" db="EMBL/GenBank/DDBJ databases">
        <title>The Genome Sequence of Bacteroides thetaiotaomicron dnLKV9.</title>
        <authorList>
            <consortium name="The Broad Institute Genomics Platform"/>
            <consortium name="The Broad Institute Genome Sequencing Center for Infectious Disease"/>
            <person name="Earl A."/>
            <person name="Xavier R."/>
            <person name="Kuhn K."/>
            <person name="Stappenbeck T."/>
            <person name="Walker B."/>
            <person name="Young S."/>
            <person name="Zeng Q."/>
            <person name="Gargeya S."/>
            <person name="Fitzgerald M."/>
            <person name="Haas B."/>
            <person name="Abouelleil A."/>
            <person name="Allen A.W."/>
            <person name="Alvarado L."/>
            <person name="Arachchi H.M."/>
            <person name="Berlin A.M."/>
            <person name="Chapman S.B."/>
            <person name="Gainer-Dewar J."/>
            <person name="Goldberg J."/>
            <person name="Griggs A."/>
            <person name="Gujja S."/>
            <person name="Hansen M."/>
            <person name="Howarth C."/>
            <person name="Imamovic A."/>
            <person name="Ireland A."/>
            <person name="Larimer J."/>
            <person name="McCowan C."/>
            <person name="Murphy C."/>
            <person name="Pearson M."/>
            <person name="Poon T.W."/>
            <person name="Priest M."/>
            <person name="Roberts A."/>
            <person name="Saif S."/>
            <person name="Shea T."/>
            <person name="Sisk P."/>
            <person name="Sykes S."/>
            <person name="Wortman J."/>
            <person name="Nusbaum C."/>
            <person name="Birren B."/>
        </authorList>
    </citation>
    <scope>NUCLEOTIDE SEQUENCE [LARGE SCALE GENOMIC DNA]</scope>
    <source>
        <strain evidence="2">dnLKV9</strain>
    </source>
</reference>
<accession>R9H168</accession>
<gene>
    <name evidence="1" type="ORF">C799_04345</name>
</gene>
<dbReference type="HOGENOM" id="CLU_3149797_0_0_10"/>
<sequence length="48" mass="5617">MTDFAQTYGWYPDVYTPYWFHKKGMPGRSPSRLKGKSPIQYQTLSIMG</sequence>
<dbReference type="PATRIC" id="fig|1235785.3.peg.4375"/>
<protein>
    <submittedName>
        <fullName evidence="1">Uncharacterized protein</fullName>
    </submittedName>
</protein>